<comment type="similarity">
    <text evidence="3 15">Belongs to the ferredoxin--NADP reductase type 1 family.</text>
</comment>
<evidence type="ECO:0000256" key="9">
    <source>
        <dbReference type="ARBA" id="ARBA00022857"/>
    </source>
</evidence>
<evidence type="ECO:0000256" key="3">
    <source>
        <dbReference type="ARBA" id="ARBA00008312"/>
    </source>
</evidence>
<evidence type="ECO:0000256" key="5">
    <source>
        <dbReference type="ARBA" id="ARBA00016287"/>
    </source>
</evidence>
<comment type="caution">
    <text evidence="18">The sequence shown here is derived from an EMBL/GenBank/DDBJ whole genome shotgun (WGS) entry which is preliminary data.</text>
</comment>
<name>A0A7D8UNJ6_9HELO</name>
<evidence type="ECO:0000256" key="15">
    <source>
        <dbReference type="PIRNR" id="PIRNR000362"/>
    </source>
</evidence>
<feature type="binding site" evidence="17">
    <location>
        <position position="255"/>
    </location>
    <ligand>
        <name>NADP(+)</name>
        <dbReference type="ChEBI" id="CHEBI:58349"/>
    </ligand>
</feature>
<feature type="binding site" evidence="16">
    <location>
        <position position="420"/>
    </location>
    <ligand>
        <name>FAD</name>
        <dbReference type="ChEBI" id="CHEBI:57692"/>
    </ligand>
</feature>
<evidence type="ECO:0000256" key="4">
    <source>
        <dbReference type="ARBA" id="ARBA00013219"/>
    </source>
</evidence>
<evidence type="ECO:0000256" key="6">
    <source>
        <dbReference type="ARBA" id="ARBA00022448"/>
    </source>
</evidence>
<feature type="binding site" evidence="16">
    <location>
        <position position="79"/>
    </location>
    <ligand>
        <name>FAD</name>
        <dbReference type="ChEBI" id="CHEBI:57692"/>
    </ligand>
</feature>
<proteinExistence type="inferred from homology"/>
<dbReference type="SUPFAM" id="SSF51971">
    <property type="entry name" value="Nucleotide-binding domain"/>
    <property type="match status" value="1"/>
</dbReference>
<feature type="binding site" evidence="17">
    <location>
        <position position="427"/>
    </location>
    <ligand>
        <name>NADP(+)</name>
        <dbReference type="ChEBI" id="CHEBI:58349"/>
    </ligand>
</feature>
<sequence length="520" mass="57718">MNVSRPWVCTQCARSLIRRVNLVPRATFPPAQRRGYTIQPIAHDGRPFRMAIIGSGPSGFYTSYKIMSNIENAVVDMYEQLPVPFGLVRFGVAPDHPKVKNCQEKFQEVAESPRFNFVGNISIGDRPGELPLKTLLPHYDAICFAYGASKDRALGIPGEDTLKGIYSARAFVGWYNGLPEYSDLAPDLTQGEEAVIVGQGNVALDVARFLLEDVDVLRKTDITEHALEVLSKSRVKRVRVVGRRGPRQAAFTTKEIRELIQLRNVALNPVDDSLIPEDLSHVPRPRRRVMELLRKGSSTLISKAPKSWSLDFCLSPKSFNSNPQFPGRIGSMSFEKTILDPGPFEREAKAVETGEIVDVPASLAFRSIGYKSEALPGFEKLNIPFNNKQGLIPNDGEGRIIPNTDERFVFALPGMYCAGWVKKGPTGVIASTMTDAFSTADAIAKDWHLADWPFLGDLPEGNVSGLGWEGVKATAEKRGCRRVSWEDWKKIDAAEQERGQTKGKVREKFTKIDDMLAVLD</sequence>
<dbReference type="GO" id="GO:0016491">
    <property type="term" value="F:oxidoreductase activity"/>
    <property type="evidence" value="ECO:0007669"/>
    <property type="project" value="UniProtKB-KW"/>
</dbReference>
<dbReference type="InterPro" id="IPR036188">
    <property type="entry name" value="FAD/NAD-bd_sf"/>
</dbReference>
<organism evidence="18 19">
    <name type="scientific">Lachnellula cervina</name>
    <dbReference type="NCBI Taxonomy" id="1316786"/>
    <lineage>
        <taxon>Eukaryota</taxon>
        <taxon>Fungi</taxon>
        <taxon>Dikarya</taxon>
        <taxon>Ascomycota</taxon>
        <taxon>Pezizomycotina</taxon>
        <taxon>Leotiomycetes</taxon>
        <taxon>Helotiales</taxon>
        <taxon>Lachnaceae</taxon>
        <taxon>Lachnellula</taxon>
    </lineage>
</organism>
<keyword evidence="10" id="KW-0809">Transit peptide</keyword>
<keyword evidence="8 15" id="KW-0274">FAD</keyword>
<evidence type="ECO:0000256" key="12">
    <source>
        <dbReference type="ARBA" id="ARBA00023002"/>
    </source>
</evidence>
<gene>
    <name evidence="18" type="primary">FDXR</name>
    <name evidence="18" type="ORF">LCER1_G004910</name>
</gene>
<evidence type="ECO:0000256" key="7">
    <source>
        <dbReference type="ARBA" id="ARBA00022630"/>
    </source>
</evidence>
<evidence type="ECO:0000313" key="19">
    <source>
        <dbReference type="Proteomes" id="UP000481288"/>
    </source>
</evidence>
<accession>A0A7D8UNJ6</accession>
<dbReference type="FunFam" id="3.50.50.60:FF:000036">
    <property type="entry name" value="NADPH:adrenodoxin oxidoreductase, mitochondrial"/>
    <property type="match status" value="1"/>
</dbReference>
<evidence type="ECO:0000313" key="18">
    <source>
        <dbReference type="EMBL" id="TVY53451.1"/>
    </source>
</evidence>
<feature type="binding site" evidence="16">
    <location>
        <position position="123"/>
    </location>
    <ligand>
        <name>FAD</name>
        <dbReference type="ChEBI" id="CHEBI:57692"/>
    </ligand>
</feature>
<feature type="binding site" evidence="16">
    <location>
        <position position="87"/>
    </location>
    <ligand>
        <name>FAD</name>
        <dbReference type="ChEBI" id="CHEBI:57692"/>
    </ligand>
</feature>
<evidence type="ECO:0000256" key="16">
    <source>
        <dbReference type="PIRSR" id="PIRSR000362-1"/>
    </source>
</evidence>
<dbReference type="EMBL" id="QGMG01000454">
    <property type="protein sequence ID" value="TVY53451.1"/>
    <property type="molecule type" value="Genomic_DNA"/>
</dbReference>
<dbReference type="Gene3D" id="3.40.50.720">
    <property type="entry name" value="NAD(P)-binding Rossmann-like Domain"/>
    <property type="match status" value="1"/>
</dbReference>
<evidence type="ECO:0000256" key="2">
    <source>
        <dbReference type="ARBA" id="ARBA00004173"/>
    </source>
</evidence>
<dbReference type="Proteomes" id="UP000481288">
    <property type="component" value="Unassembled WGS sequence"/>
</dbReference>
<keyword evidence="6" id="KW-0813">Transport</keyword>
<keyword evidence="9 15" id="KW-0521">NADP</keyword>
<evidence type="ECO:0000256" key="11">
    <source>
        <dbReference type="ARBA" id="ARBA00022982"/>
    </source>
</evidence>
<dbReference type="InterPro" id="IPR055275">
    <property type="entry name" value="Ferredox_Rdtase"/>
</dbReference>
<keyword evidence="13 15" id="KW-0496">Mitochondrion</keyword>
<dbReference type="GO" id="GO:0005739">
    <property type="term" value="C:mitochondrion"/>
    <property type="evidence" value="ECO:0007669"/>
    <property type="project" value="UniProtKB-SubCell"/>
</dbReference>
<dbReference type="Gene3D" id="3.50.50.60">
    <property type="entry name" value="FAD/NAD(P)-binding domain"/>
    <property type="match status" value="1"/>
</dbReference>
<dbReference type="PANTHER" id="PTHR48467">
    <property type="entry name" value="GLUTAMATE SYNTHASE 1 [NADH], CHLOROPLASTIC-LIKE"/>
    <property type="match status" value="1"/>
</dbReference>
<dbReference type="AlphaFoldDB" id="A0A7D8UNJ6"/>
<evidence type="ECO:0000256" key="8">
    <source>
        <dbReference type="ARBA" id="ARBA00022827"/>
    </source>
</evidence>
<evidence type="ECO:0000256" key="14">
    <source>
        <dbReference type="ARBA" id="ARBA00048933"/>
    </source>
</evidence>
<feature type="binding site" evidence="17">
    <location>
        <begin position="243"/>
        <end position="244"/>
    </location>
    <ligand>
        <name>NADP(+)</name>
        <dbReference type="ChEBI" id="CHEBI:58349"/>
    </ligand>
</feature>
<feature type="binding site" evidence="16">
    <location>
        <position position="58"/>
    </location>
    <ligand>
        <name>FAD</name>
        <dbReference type="ChEBI" id="CHEBI:57692"/>
    </ligand>
</feature>
<keyword evidence="11" id="KW-0249">Electron transport</keyword>
<dbReference type="PIRSF" id="PIRSF000362">
    <property type="entry name" value="FNR"/>
    <property type="match status" value="1"/>
</dbReference>
<evidence type="ECO:0000256" key="17">
    <source>
        <dbReference type="PIRSR" id="PIRSR000362-2"/>
    </source>
</evidence>
<dbReference type="InterPro" id="IPR021163">
    <property type="entry name" value="Ferredox_Rdtase_adrenod"/>
</dbReference>
<keyword evidence="7 15" id="KW-0285">Flavoprotein</keyword>
<comment type="catalytic activity">
    <reaction evidence="14 15">
        <text>2 reduced [adrenodoxin] + NADP(+) + H(+) = 2 oxidized [adrenodoxin] + NADPH</text>
        <dbReference type="Rhea" id="RHEA:42312"/>
        <dbReference type="Rhea" id="RHEA-COMP:9998"/>
        <dbReference type="Rhea" id="RHEA-COMP:9999"/>
        <dbReference type="ChEBI" id="CHEBI:15378"/>
        <dbReference type="ChEBI" id="CHEBI:33737"/>
        <dbReference type="ChEBI" id="CHEBI:33738"/>
        <dbReference type="ChEBI" id="CHEBI:57783"/>
        <dbReference type="ChEBI" id="CHEBI:58349"/>
        <dbReference type="EC" id="1.18.1.6"/>
    </reaction>
</comment>
<protein>
    <recommendedName>
        <fullName evidence="5 15">NADPH:adrenodoxin oxidoreductase, mitochondrial</fullName>
        <ecNumber evidence="4 15">1.18.1.6</ecNumber>
    </recommendedName>
</protein>
<keyword evidence="12 15" id="KW-0560">Oxidoreductase</keyword>
<comment type="cofactor">
    <cofactor evidence="1 15 16">
        <name>FAD</name>
        <dbReference type="ChEBI" id="CHEBI:57692"/>
    </cofactor>
</comment>
<evidence type="ECO:0000256" key="1">
    <source>
        <dbReference type="ARBA" id="ARBA00001974"/>
    </source>
</evidence>
<feature type="binding site" evidence="17">
    <location>
        <begin position="199"/>
        <end position="202"/>
    </location>
    <ligand>
        <name>NADP(+)</name>
        <dbReference type="ChEBI" id="CHEBI:58349"/>
    </ligand>
</feature>
<evidence type="ECO:0000256" key="10">
    <source>
        <dbReference type="ARBA" id="ARBA00022946"/>
    </source>
</evidence>
<dbReference type="OrthoDB" id="333024at2759"/>
<keyword evidence="19" id="KW-1185">Reference proteome</keyword>
<dbReference type="PANTHER" id="PTHR48467:SF1">
    <property type="entry name" value="GLUTAMATE SYNTHASE 1 [NADH], CHLOROPLASTIC-LIKE"/>
    <property type="match status" value="1"/>
</dbReference>
<reference evidence="18 19" key="1">
    <citation type="submission" date="2018-05" db="EMBL/GenBank/DDBJ databases">
        <title>Whole genome sequencing for identification of molecular markers to develop diagnostic detection tools for the regulated plant pathogen Lachnellula willkommii.</title>
        <authorList>
            <person name="Giroux E."/>
            <person name="Bilodeau G."/>
        </authorList>
    </citation>
    <scope>NUCLEOTIDE SEQUENCE [LARGE SCALE GENOMIC DNA]</scope>
    <source>
        <strain evidence="18 19">CBS 625.97</strain>
    </source>
</reference>
<dbReference type="EC" id="1.18.1.6" evidence="4 15"/>
<feature type="binding site" evidence="16">
    <location>
        <begin position="427"/>
        <end position="429"/>
    </location>
    <ligand>
        <name>FAD</name>
        <dbReference type="ChEBI" id="CHEBI:57692"/>
    </ligand>
</feature>
<dbReference type="PRINTS" id="PR00419">
    <property type="entry name" value="ADXRDTASE"/>
</dbReference>
<comment type="subcellular location">
    <subcellularLocation>
        <location evidence="2 15">Mitochondrion</location>
    </subcellularLocation>
</comment>
<evidence type="ECO:0000256" key="13">
    <source>
        <dbReference type="ARBA" id="ARBA00023128"/>
    </source>
</evidence>